<reference evidence="3 4" key="1">
    <citation type="submission" date="2023-01" db="EMBL/GenBank/DDBJ databases">
        <title>Analysis of 21 Apiospora genomes using comparative genomics revels a genus with tremendous synthesis potential of carbohydrate active enzymes and secondary metabolites.</title>
        <authorList>
            <person name="Sorensen T."/>
        </authorList>
    </citation>
    <scope>NUCLEOTIDE SEQUENCE [LARGE SCALE GENOMIC DNA]</scope>
    <source>
        <strain evidence="3 4">CBS 83171</strain>
    </source>
</reference>
<dbReference type="Gene3D" id="3.40.50.1820">
    <property type="entry name" value="alpha/beta hydrolase"/>
    <property type="match status" value="1"/>
</dbReference>
<comment type="caution">
    <text evidence="3">The sequence shown here is derived from an EMBL/GenBank/DDBJ whole genome shotgun (WGS) entry which is preliminary data.</text>
</comment>
<evidence type="ECO:0008006" key="5">
    <source>
        <dbReference type="Google" id="ProtNLM"/>
    </source>
</evidence>
<dbReference type="PANTHER" id="PTHR37574:SF1">
    <property type="entry name" value="LIPASE B"/>
    <property type="match status" value="1"/>
</dbReference>
<dbReference type="SUPFAM" id="SSF53474">
    <property type="entry name" value="alpha/beta-Hydrolases"/>
    <property type="match status" value="1"/>
</dbReference>
<evidence type="ECO:0000256" key="2">
    <source>
        <dbReference type="SAM" id="SignalP"/>
    </source>
</evidence>
<evidence type="ECO:0000256" key="1">
    <source>
        <dbReference type="SAM" id="MobiDB-lite"/>
    </source>
</evidence>
<dbReference type="Proteomes" id="UP001446871">
    <property type="component" value="Unassembled WGS sequence"/>
</dbReference>
<organism evidence="3 4">
    <name type="scientific">Apiospora saccharicola</name>
    <dbReference type="NCBI Taxonomy" id="335842"/>
    <lineage>
        <taxon>Eukaryota</taxon>
        <taxon>Fungi</taxon>
        <taxon>Dikarya</taxon>
        <taxon>Ascomycota</taxon>
        <taxon>Pezizomycotina</taxon>
        <taxon>Sordariomycetes</taxon>
        <taxon>Xylariomycetidae</taxon>
        <taxon>Amphisphaeriales</taxon>
        <taxon>Apiosporaceae</taxon>
        <taxon>Apiospora</taxon>
    </lineage>
</organism>
<evidence type="ECO:0000313" key="3">
    <source>
        <dbReference type="EMBL" id="KAK8048020.1"/>
    </source>
</evidence>
<evidence type="ECO:0000313" key="4">
    <source>
        <dbReference type="Proteomes" id="UP001446871"/>
    </source>
</evidence>
<feature type="signal peptide" evidence="2">
    <location>
        <begin position="1"/>
        <end position="20"/>
    </location>
</feature>
<keyword evidence="2" id="KW-0732">Signal</keyword>
<dbReference type="InterPro" id="IPR029058">
    <property type="entry name" value="AB_hydrolase_fold"/>
</dbReference>
<keyword evidence="4" id="KW-1185">Reference proteome</keyword>
<dbReference type="PANTHER" id="PTHR37574">
    <property type="entry name" value="LIPASE B"/>
    <property type="match status" value="1"/>
</dbReference>
<dbReference type="InterPro" id="IPR053228">
    <property type="entry name" value="Stereospecific_Lipase"/>
</dbReference>
<protein>
    <recommendedName>
        <fullName evidence="5">Alpha/beta-hydrolase</fullName>
    </recommendedName>
</protein>
<proteinExistence type="predicted"/>
<accession>A0ABR1TQ60</accession>
<gene>
    <name evidence="3" type="ORF">PG996_016084</name>
</gene>
<feature type="chain" id="PRO_5046264507" description="Alpha/beta-hydrolase" evidence="2">
    <location>
        <begin position="21"/>
        <end position="395"/>
    </location>
</feature>
<name>A0ABR1TQ60_9PEZI</name>
<dbReference type="EMBL" id="JAQQWM010000009">
    <property type="protein sequence ID" value="KAK8048020.1"/>
    <property type="molecule type" value="Genomic_DNA"/>
</dbReference>
<feature type="region of interest" description="Disordered" evidence="1">
    <location>
        <begin position="376"/>
        <end position="395"/>
    </location>
</feature>
<sequence>MISFHLVTVLACLFFSASVAVPQPIPGPRPIPNPFFNPISVIADGVKDQLAGLASKLANAKPTATPTSVEEVVSTLKAILGPKPTGLVTNGLKFLTSGLQVEGIMGVTIDSPAPPGNINSFHNNNPRPPQVIFPQADLEDPPFTKTEDELRAAIFIPATFQVADKTSPPVLLILAQNRSLGQAAWLNIPGAMLDDVQTNAEFIAYGVNYLASVTGAKVSVVGWSQGNLATQWALQYWMSVRGATKQLVAFSPDFHGTVVSNIADLPLINQIPLPPSILQQQFNSALVRTLRTGGGDAAYVPTTTLYSAVFDEIVQPQAGKSASAFLLDTRGVGVSNNEIQSVCPDTPAGDFGSHSSVLFNSVATALAVDALNWGARPTRSASTSKPYARIWRTPP</sequence>